<dbReference type="RefSeq" id="WP_088333723.1">
    <property type="nucleotide sequence ID" value="NZ_NBBJ01000003.1"/>
</dbReference>
<feature type="domain" description="DUF6894" evidence="1">
    <location>
        <begin position="19"/>
        <end position="79"/>
    </location>
</feature>
<evidence type="ECO:0000313" key="2">
    <source>
        <dbReference type="EMBL" id="OWK29564.1"/>
    </source>
</evidence>
<gene>
    <name evidence="2" type="ORF">SPMU_19840</name>
</gene>
<dbReference type="AlphaFoldDB" id="A0A245ZIL0"/>
<dbReference type="Proteomes" id="UP000197783">
    <property type="component" value="Unassembled WGS sequence"/>
</dbReference>
<organism evidence="2 3">
    <name type="scientific">Sphingomonas mucosissima</name>
    <dbReference type="NCBI Taxonomy" id="370959"/>
    <lineage>
        <taxon>Bacteria</taxon>
        <taxon>Pseudomonadati</taxon>
        <taxon>Pseudomonadota</taxon>
        <taxon>Alphaproteobacteria</taxon>
        <taxon>Sphingomonadales</taxon>
        <taxon>Sphingomonadaceae</taxon>
        <taxon>Sphingomonas</taxon>
    </lineage>
</organism>
<dbReference type="EMBL" id="NBBJ01000003">
    <property type="protein sequence ID" value="OWK29564.1"/>
    <property type="molecule type" value="Genomic_DNA"/>
</dbReference>
<keyword evidence="3" id="KW-1185">Reference proteome</keyword>
<name>A0A245ZIL0_9SPHN</name>
<dbReference type="OrthoDB" id="7572026at2"/>
<accession>A0A245ZIL0</accession>
<proteinExistence type="predicted"/>
<evidence type="ECO:0000313" key="3">
    <source>
        <dbReference type="Proteomes" id="UP000197783"/>
    </source>
</evidence>
<dbReference type="Pfam" id="PF21834">
    <property type="entry name" value="DUF6894"/>
    <property type="match status" value="1"/>
</dbReference>
<evidence type="ECO:0000259" key="1">
    <source>
        <dbReference type="Pfam" id="PF21834"/>
    </source>
</evidence>
<protein>
    <recommendedName>
        <fullName evidence="1">DUF6894 domain-containing protein</fullName>
    </recommendedName>
</protein>
<reference evidence="2 3" key="1">
    <citation type="submission" date="2017-03" db="EMBL/GenBank/DDBJ databases">
        <title>Genome sequence of Sphingomonas mucosissima DSM 17494.</title>
        <authorList>
            <person name="Poehlein A."/>
            <person name="Wuebbeler J.H."/>
            <person name="Steinbuechel A."/>
            <person name="Daniel R."/>
        </authorList>
    </citation>
    <scope>NUCLEOTIDE SEQUENCE [LARGE SCALE GENOMIC DNA]</scope>
    <source>
        <strain evidence="2 3">DSM 17494</strain>
    </source>
</reference>
<comment type="caution">
    <text evidence="2">The sequence shown here is derived from an EMBL/GenBank/DDBJ whole genome shotgun (WGS) entry which is preliminary data.</text>
</comment>
<sequence>MLKVETPLCFKLLNLMTTYIFRVRTPDNIVHQVQCNELPDLDAAMAQAQRYARTLVRNPVRRGARTIGGALDVEVADRAIARLLLSEVAIQIS</sequence>
<dbReference type="InterPro" id="IPR054189">
    <property type="entry name" value="DUF6894"/>
</dbReference>